<dbReference type="Gene3D" id="1.10.640.10">
    <property type="entry name" value="Haem peroxidase domain superfamily, animal type"/>
    <property type="match status" value="1"/>
</dbReference>
<evidence type="ECO:0000256" key="2">
    <source>
        <dbReference type="ARBA" id="ARBA00022525"/>
    </source>
</evidence>
<dbReference type="GO" id="GO:0004601">
    <property type="term" value="F:peroxidase activity"/>
    <property type="evidence" value="ECO:0007669"/>
    <property type="project" value="UniProtKB-KW"/>
</dbReference>
<reference evidence="4 5" key="1">
    <citation type="submission" date="2018-10" db="EMBL/GenBank/DDBJ databases">
        <title>Dokdonia luteus sp. nov., isolated from sea water.</title>
        <authorList>
            <person name="Zhou L.Y."/>
            <person name="Du Z.J."/>
        </authorList>
    </citation>
    <scope>NUCLEOTIDE SEQUENCE [LARGE SCALE GENOMIC DNA]</scope>
    <source>
        <strain evidence="4 5">SH27</strain>
    </source>
</reference>
<evidence type="ECO:0000313" key="5">
    <source>
        <dbReference type="Proteomes" id="UP000281985"/>
    </source>
</evidence>
<dbReference type="GO" id="GO:0005576">
    <property type="term" value="C:extracellular region"/>
    <property type="evidence" value="ECO:0007669"/>
    <property type="project" value="UniProtKB-SubCell"/>
</dbReference>
<dbReference type="CDD" id="cd09819">
    <property type="entry name" value="An_peroxidase_bacterial_1"/>
    <property type="match status" value="1"/>
</dbReference>
<dbReference type="InterPro" id="IPR037120">
    <property type="entry name" value="Haem_peroxidase_sf_animal"/>
</dbReference>
<keyword evidence="4" id="KW-0560">Oxidoreductase</keyword>
<keyword evidence="2" id="KW-0964">Secreted</keyword>
<dbReference type="EMBL" id="REFV01000005">
    <property type="protein sequence ID" value="RMB60572.1"/>
    <property type="molecule type" value="Genomic_DNA"/>
</dbReference>
<comment type="caution">
    <text evidence="4">The sequence shown here is derived from an EMBL/GenBank/DDBJ whole genome shotgun (WGS) entry which is preliminary data.</text>
</comment>
<gene>
    <name evidence="4" type="ORF">EAX61_07050</name>
</gene>
<dbReference type="GO" id="GO:0006979">
    <property type="term" value="P:response to oxidative stress"/>
    <property type="evidence" value="ECO:0007669"/>
    <property type="project" value="InterPro"/>
</dbReference>
<comment type="subcellular location">
    <subcellularLocation>
        <location evidence="1">Secreted</location>
    </subcellularLocation>
</comment>
<keyword evidence="4" id="KW-0575">Peroxidase</keyword>
<accession>A0A3M0GD04</accession>
<dbReference type="PANTHER" id="PTHR11475:SF4">
    <property type="entry name" value="CHORION PEROXIDASE"/>
    <property type="match status" value="1"/>
</dbReference>
<dbReference type="PANTHER" id="PTHR11475">
    <property type="entry name" value="OXIDASE/PEROXIDASE"/>
    <property type="match status" value="1"/>
</dbReference>
<dbReference type="InterPro" id="IPR019791">
    <property type="entry name" value="Haem_peroxidase_animal"/>
</dbReference>
<evidence type="ECO:0000256" key="3">
    <source>
        <dbReference type="ARBA" id="ARBA00023180"/>
    </source>
</evidence>
<keyword evidence="5" id="KW-1185">Reference proteome</keyword>
<keyword evidence="3" id="KW-0325">Glycoprotein</keyword>
<name>A0A3M0GD04_9FLAO</name>
<organism evidence="4 5">
    <name type="scientific">Dokdonia sinensis</name>
    <dbReference type="NCBI Taxonomy" id="2479847"/>
    <lineage>
        <taxon>Bacteria</taxon>
        <taxon>Pseudomonadati</taxon>
        <taxon>Bacteroidota</taxon>
        <taxon>Flavobacteriia</taxon>
        <taxon>Flavobacteriales</taxon>
        <taxon>Flavobacteriaceae</taxon>
        <taxon>Dokdonia</taxon>
    </lineage>
</organism>
<proteinExistence type="predicted"/>
<sequence>MAHHGMKPQHGIMAMCEKDNHNEGRFGRLFSGLPALYTKPSELKKLGAQGGPMDGGKARNDSQTIPMGMVFLGQFIDHDITLDTTSRLDKVNDPNAIFNFRTPALDLDCVYGLGPEASNFLFKDGVSLLTGKDGTALASQSQNHRDNDVARTSTGTAIIGDPRNDENRVIAQLQLAFINFHNHVVAHLQAADPSLNHGALYEKANEEVRWHYHWMILNEFLPTMIGAPLVQEIMSEGRQLFTPHKGQIPIEFSAAAYRFGHSLAPQKLKVRKAQTHDFELFGGTLGFGFQPISDDKQIIEWEVLFNIDATPFQTTDKLDTKMPTDLLALPFIPAGSENSLATRNLLRGQSFLLPSGEKASQAAGIDQTIIDKVTAHVKGNTAGIDLSNGTPLWYYILAEAECIGRKDAGGNKPGEGLGPLGGRIVGETLIGLLELDTTSFLSVDRNWIPNLTNNGDFTMKDLLTFS</sequence>
<dbReference type="Pfam" id="PF03098">
    <property type="entry name" value="An_peroxidase"/>
    <property type="match status" value="1"/>
</dbReference>
<dbReference type="GO" id="GO:0020037">
    <property type="term" value="F:heme binding"/>
    <property type="evidence" value="ECO:0007669"/>
    <property type="project" value="InterPro"/>
</dbReference>
<dbReference type="AlphaFoldDB" id="A0A3M0GD04"/>
<evidence type="ECO:0000256" key="1">
    <source>
        <dbReference type="ARBA" id="ARBA00004613"/>
    </source>
</evidence>
<dbReference type="SUPFAM" id="SSF48113">
    <property type="entry name" value="Heme-dependent peroxidases"/>
    <property type="match status" value="1"/>
</dbReference>
<dbReference type="OrthoDB" id="9765610at2"/>
<dbReference type="Proteomes" id="UP000281985">
    <property type="component" value="Unassembled WGS sequence"/>
</dbReference>
<dbReference type="PROSITE" id="PS50292">
    <property type="entry name" value="PEROXIDASE_3"/>
    <property type="match status" value="1"/>
</dbReference>
<protein>
    <submittedName>
        <fullName evidence="4">Peroxidase</fullName>
    </submittedName>
</protein>
<evidence type="ECO:0000313" key="4">
    <source>
        <dbReference type="EMBL" id="RMB60572.1"/>
    </source>
</evidence>
<dbReference type="RefSeq" id="WP_121916974.1">
    <property type="nucleotide sequence ID" value="NZ_REFV01000005.1"/>
</dbReference>
<dbReference type="InterPro" id="IPR010255">
    <property type="entry name" value="Haem_peroxidase_sf"/>
</dbReference>